<feature type="domain" description="B30.2/SPRY" evidence="8">
    <location>
        <begin position="277"/>
        <end position="445"/>
    </location>
</feature>
<feature type="domain" description="B box-type" evidence="7">
    <location>
        <begin position="90"/>
        <end position="131"/>
    </location>
</feature>
<dbReference type="STRING" id="55544.A0A4D9DNG8"/>
<dbReference type="InterPro" id="IPR003879">
    <property type="entry name" value="Butyrophylin_SPRY"/>
</dbReference>
<dbReference type="FunFam" id="2.60.120.920:FF:000004">
    <property type="entry name" value="Butyrophilin subfamily 1 member A1"/>
    <property type="match status" value="2"/>
</dbReference>
<reference evidence="9 10" key="1">
    <citation type="submission" date="2019-04" db="EMBL/GenBank/DDBJ databases">
        <title>Draft genome of the big-headed turtle Platysternon megacephalum.</title>
        <authorList>
            <person name="Gong S."/>
        </authorList>
    </citation>
    <scope>NUCLEOTIDE SEQUENCE [LARGE SCALE GENOMIC DNA]</scope>
    <source>
        <strain evidence="9">DO16091913</strain>
        <tissue evidence="9">Muscle</tissue>
    </source>
</reference>
<evidence type="ECO:0000259" key="7">
    <source>
        <dbReference type="PROSITE" id="PS50119"/>
    </source>
</evidence>
<dbReference type="CDD" id="cd19762">
    <property type="entry name" value="Bbox2_TRIM7-like"/>
    <property type="match status" value="1"/>
</dbReference>
<dbReference type="Pfam" id="PF00622">
    <property type="entry name" value="SPRY"/>
    <property type="match status" value="2"/>
</dbReference>
<evidence type="ECO:0000313" key="10">
    <source>
        <dbReference type="Proteomes" id="UP000297703"/>
    </source>
</evidence>
<dbReference type="InterPro" id="IPR003877">
    <property type="entry name" value="SPRY_dom"/>
</dbReference>
<proteinExistence type="predicted"/>
<dbReference type="GO" id="GO:0008270">
    <property type="term" value="F:zinc ion binding"/>
    <property type="evidence" value="ECO:0007669"/>
    <property type="project" value="UniProtKB-KW"/>
</dbReference>
<keyword evidence="9" id="KW-0396">Initiation factor</keyword>
<dbReference type="PROSITE" id="PS50188">
    <property type="entry name" value="B302_SPRY"/>
    <property type="match status" value="2"/>
</dbReference>
<dbReference type="SMART" id="SM00589">
    <property type="entry name" value="PRY"/>
    <property type="match status" value="2"/>
</dbReference>
<dbReference type="InterPro" id="IPR001841">
    <property type="entry name" value="Znf_RING"/>
</dbReference>
<keyword evidence="5" id="KW-0175">Coiled coil</keyword>
<dbReference type="InterPro" id="IPR050143">
    <property type="entry name" value="TRIM/RBCC"/>
</dbReference>
<dbReference type="SUPFAM" id="SSF49899">
    <property type="entry name" value="Concanavalin A-like lectins/glucanases"/>
    <property type="match status" value="2"/>
</dbReference>
<dbReference type="Pfam" id="PF00643">
    <property type="entry name" value="zf-B_box"/>
    <property type="match status" value="1"/>
</dbReference>
<keyword evidence="2 4" id="KW-0863">Zinc-finger</keyword>
<dbReference type="CDD" id="cd13733">
    <property type="entry name" value="SPRY_PRY_C-I_1"/>
    <property type="match status" value="1"/>
</dbReference>
<dbReference type="EMBL" id="QXTE01000450">
    <property type="protein sequence ID" value="TFJ97897.1"/>
    <property type="molecule type" value="Genomic_DNA"/>
</dbReference>
<feature type="coiled-coil region" evidence="5">
    <location>
        <begin position="189"/>
        <end position="238"/>
    </location>
</feature>
<keyword evidence="10" id="KW-1185">Reference proteome</keyword>
<dbReference type="OrthoDB" id="9049620at2759"/>
<dbReference type="InterPro" id="IPR043136">
    <property type="entry name" value="B30.2/SPRY_sf"/>
</dbReference>
<dbReference type="InterPro" id="IPR001870">
    <property type="entry name" value="B30.2/SPRY"/>
</dbReference>
<keyword evidence="3" id="KW-0862">Zinc</keyword>
<dbReference type="Proteomes" id="UP000297703">
    <property type="component" value="Unassembled WGS sequence"/>
</dbReference>
<feature type="domain" description="RING-type" evidence="6">
    <location>
        <begin position="16"/>
        <end position="57"/>
    </location>
</feature>
<accession>A0A4D9DNG8</accession>
<dbReference type="Gene3D" id="3.30.40.10">
    <property type="entry name" value="Zinc/RING finger domain, C3HC4 (zinc finger)"/>
    <property type="match status" value="1"/>
</dbReference>
<dbReference type="PRINTS" id="PR01407">
    <property type="entry name" value="BUTYPHLNCDUF"/>
</dbReference>
<evidence type="ECO:0000313" key="9">
    <source>
        <dbReference type="EMBL" id="TFJ97897.1"/>
    </source>
</evidence>
<dbReference type="InterPro" id="IPR006574">
    <property type="entry name" value="PRY"/>
</dbReference>
<evidence type="ECO:0000259" key="6">
    <source>
        <dbReference type="PROSITE" id="PS50089"/>
    </source>
</evidence>
<dbReference type="InterPro" id="IPR017907">
    <property type="entry name" value="Znf_RING_CS"/>
</dbReference>
<evidence type="ECO:0000256" key="5">
    <source>
        <dbReference type="SAM" id="Coils"/>
    </source>
</evidence>
<evidence type="ECO:0000259" key="8">
    <source>
        <dbReference type="PROSITE" id="PS50188"/>
    </source>
</evidence>
<dbReference type="InterPro" id="IPR013083">
    <property type="entry name" value="Znf_RING/FYVE/PHD"/>
</dbReference>
<organism evidence="9 10">
    <name type="scientific">Platysternon megacephalum</name>
    <name type="common">big-headed turtle</name>
    <dbReference type="NCBI Taxonomy" id="55544"/>
    <lineage>
        <taxon>Eukaryota</taxon>
        <taxon>Metazoa</taxon>
        <taxon>Chordata</taxon>
        <taxon>Craniata</taxon>
        <taxon>Vertebrata</taxon>
        <taxon>Euteleostomi</taxon>
        <taxon>Archelosauria</taxon>
        <taxon>Testudinata</taxon>
        <taxon>Testudines</taxon>
        <taxon>Cryptodira</taxon>
        <taxon>Durocryptodira</taxon>
        <taxon>Testudinoidea</taxon>
        <taxon>Platysternidae</taxon>
        <taxon>Platysternon</taxon>
    </lineage>
</organism>
<dbReference type="SMART" id="SM00336">
    <property type="entry name" value="BBOX"/>
    <property type="match status" value="1"/>
</dbReference>
<dbReference type="SUPFAM" id="SSF57845">
    <property type="entry name" value="B-box zinc-binding domain"/>
    <property type="match status" value="1"/>
</dbReference>
<dbReference type="InterPro" id="IPR013320">
    <property type="entry name" value="ConA-like_dom_sf"/>
</dbReference>
<dbReference type="SMART" id="SM00449">
    <property type="entry name" value="SPRY"/>
    <property type="match status" value="2"/>
</dbReference>
<dbReference type="PROSITE" id="PS00518">
    <property type="entry name" value="ZF_RING_1"/>
    <property type="match status" value="1"/>
</dbReference>
<dbReference type="PROSITE" id="PS50119">
    <property type="entry name" value="ZF_BBOX"/>
    <property type="match status" value="1"/>
</dbReference>
<protein>
    <submittedName>
        <fullName evidence="9">Eukaryotic translation initiation factor 5A-1-like</fullName>
    </submittedName>
</protein>
<dbReference type="GO" id="GO:0003743">
    <property type="term" value="F:translation initiation factor activity"/>
    <property type="evidence" value="ECO:0007669"/>
    <property type="project" value="UniProtKB-KW"/>
</dbReference>
<dbReference type="CDD" id="cd16594">
    <property type="entry name" value="RING-HC_TRIM7-like_C-IV"/>
    <property type="match status" value="1"/>
</dbReference>
<gene>
    <name evidence="9" type="ORF">DR999_PMT20227</name>
</gene>
<dbReference type="PROSITE" id="PS50089">
    <property type="entry name" value="ZF_RING_2"/>
    <property type="match status" value="1"/>
</dbReference>
<comment type="caution">
    <text evidence="9">The sequence shown here is derived from an EMBL/GenBank/DDBJ whole genome shotgun (WGS) entry which is preliminary data.</text>
</comment>
<dbReference type="SUPFAM" id="SSF57850">
    <property type="entry name" value="RING/U-box"/>
    <property type="match status" value="1"/>
</dbReference>
<dbReference type="InterPro" id="IPR000315">
    <property type="entry name" value="Znf_B-box"/>
</dbReference>
<keyword evidence="1" id="KW-0479">Metal-binding</keyword>
<sequence>MASENPMGSLQYEATCPICLEDFKDPVIIDCGHNFCQACITQCWEGSDTSASCPQCRETVQQRNLRPNRQLANVLKIAKQLSLQVMKDAGGERVCVEHQEPLKLFCEEDQTPICLVCDRSRTHKAHTVVPIEEAAQEYKEKIQARLRTLRKEREKLLVFKVTGEEKFQEYLIQTQTERQKIVSEFQQLRQFLEEQEQLLLAQLEKLDKEIVKIQNENIIKFSEEISRLSELISELEGKCQKPASELLQDFKSTLSRCEKGKFQQPMEISPELEKRLNDFAQKNIALTETLRKFKVNVTLDPDTAHPQLVLSEDRKSVRWEDTQRDLPNNPERFDSEICVLGCEGFTSGRHCWGVEVGNRGYWAVGVARESVKRKGGISPNPEQGIWAVERCWDQFQALTSPRTPLPVSWDPRRIQVCLDCERGQVTFFDAGDESPLFTFPLALVPGERIRPWFWVGGSQLRLNDIRFDRRTAHPNFSISWDERSLNHESQPQRLLPNPERFDLTVCVLGSEGFSSGKHYWEVDVGTSIDWDLGVARKSIQRKGNLSFSPREGFWVMGLCGSNYWAKTHPWTQVMVQEKPKKIGVYLSFPERRVTFFSVTDGTPLFTFNDCSFSGEVYPFFKNSDKETKMRICS</sequence>
<name>A0A4D9DNG8_9SAUR</name>
<dbReference type="CDD" id="cd12888">
    <property type="entry name" value="SPRY_PRY_TRIM7_like"/>
    <property type="match status" value="1"/>
</dbReference>
<dbReference type="Gene3D" id="3.30.160.60">
    <property type="entry name" value="Classic Zinc Finger"/>
    <property type="match status" value="1"/>
</dbReference>
<feature type="domain" description="B30.2/SPRY" evidence="8">
    <location>
        <begin position="445"/>
        <end position="633"/>
    </location>
</feature>
<dbReference type="PANTHER" id="PTHR24103">
    <property type="entry name" value="E3 UBIQUITIN-PROTEIN LIGASE TRIM"/>
    <property type="match status" value="1"/>
</dbReference>
<dbReference type="Pfam" id="PF13765">
    <property type="entry name" value="PRY"/>
    <property type="match status" value="2"/>
</dbReference>
<dbReference type="SMART" id="SM00184">
    <property type="entry name" value="RING"/>
    <property type="match status" value="1"/>
</dbReference>
<evidence type="ECO:0000256" key="1">
    <source>
        <dbReference type="ARBA" id="ARBA00022723"/>
    </source>
</evidence>
<dbReference type="Pfam" id="PF13445">
    <property type="entry name" value="zf-RING_UBOX"/>
    <property type="match status" value="1"/>
</dbReference>
<keyword evidence="9" id="KW-0648">Protein biosynthesis</keyword>
<evidence type="ECO:0000256" key="4">
    <source>
        <dbReference type="PROSITE-ProRule" id="PRU00024"/>
    </source>
</evidence>
<dbReference type="InterPro" id="IPR027370">
    <property type="entry name" value="Znf-RING_euk"/>
</dbReference>
<reference evidence="9 10" key="2">
    <citation type="submission" date="2019-04" db="EMBL/GenBank/DDBJ databases">
        <title>The genome sequence of big-headed turtle.</title>
        <authorList>
            <person name="Gong S."/>
        </authorList>
    </citation>
    <scope>NUCLEOTIDE SEQUENCE [LARGE SCALE GENOMIC DNA]</scope>
    <source>
        <strain evidence="9">DO16091913</strain>
        <tissue evidence="9">Muscle</tissue>
    </source>
</reference>
<dbReference type="Gene3D" id="2.60.120.920">
    <property type="match status" value="2"/>
</dbReference>
<evidence type="ECO:0000256" key="2">
    <source>
        <dbReference type="ARBA" id="ARBA00022771"/>
    </source>
</evidence>
<dbReference type="AlphaFoldDB" id="A0A4D9DNG8"/>
<evidence type="ECO:0000256" key="3">
    <source>
        <dbReference type="ARBA" id="ARBA00022833"/>
    </source>
</evidence>